<dbReference type="EMBL" id="CP047628">
    <property type="protein sequence ID" value="QIW57901.1"/>
    <property type="molecule type" value="Genomic_DNA"/>
</dbReference>
<feature type="transmembrane region" description="Helical" evidence="1">
    <location>
        <begin position="334"/>
        <end position="357"/>
    </location>
</feature>
<evidence type="ECO:0000313" key="3">
    <source>
        <dbReference type="Proteomes" id="UP000501558"/>
    </source>
</evidence>
<dbReference type="InterPro" id="IPR016024">
    <property type="entry name" value="ARM-type_fold"/>
</dbReference>
<keyword evidence="1" id="KW-0472">Membrane</keyword>
<feature type="transmembrane region" description="Helical" evidence="1">
    <location>
        <begin position="363"/>
        <end position="394"/>
    </location>
</feature>
<keyword evidence="1" id="KW-0812">Transmembrane</keyword>
<accession>A0AAE6YM26</accession>
<sequence length="765" mass="79334">MICWIVWEVIHLAFNIFELSGKISADNKPANDAIDETTGKAKESGSIFSTLGNGLKVVGAGMVAVAGVAGAAAVGLSKKVIGAYAEYEQLVGGVDTLFKEASSKVQGFADNAYKTAGMSANEYMETVTGFSASLIQSLGGDTQKAADVGNQAVTDMSDNANKMGTDITNIQNAYQGFAKQNYTMLDNLKLGYGGTKEEMQRLLVDAEKISGVKYDISSFADVTEAIHVMQTQMGITGTTAAETADTISGSIDSTKSALTNLWAGLGNPKADVQKLVNDVTNSLGNVVKNITPVLNNIVTALPTLINGVVSAIGGMLPNLLQAVTSLFTQVLQTILTLLPSLIPVFVNALMTIVQAIISNLPLLISAAVQLVTTLVQGIATALPTLIPAAVQAVVTIVQGLIDNLPLLLNAGLQLITGLVNGLITAIPILIAALPQIITSLVTFFVTSIPIIINAGIQLLTALVTALPQIIAAIVSVLPQIINGIITALIAALPQLINAGIQLFLALINALPLIISTIAGAMPQIINAITSALIGNIGQIINAGVTLLIAIVQNLPTIMTAVAAAIPQIISALVNALGNGIGQMASAGLKLITSVKDSFTNIDWLSVGGDIIRGVASGISGAAGTLLDAAADAAGNALDWMKKKLGIHSPSRVFRDEVGKFIPAGIAVGIEQEAYTMQDALDTAANGLTFDTGNLGANIIDPAQVSMQGTNQQMNFGVNGGNNDESLSLLRLMIAKIDEILNTKFNIYLDKTLISKEIEKSLVRGV</sequence>
<protein>
    <submittedName>
        <fullName evidence="2">Phage tail protein</fullName>
    </submittedName>
</protein>
<evidence type="ECO:0000313" key="2">
    <source>
        <dbReference type="EMBL" id="QIW57901.1"/>
    </source>
</evidence>
<organism evidence="2 3">
    <name type="scientific">Pseudolactococcus raffinolactis</name>
    <dbReference type="NCBI Taxonomy" id="1366"/>
    <lineage>
        <taxon>Bacteria</taxon>
        <taxon>Bacillati</taxon>
        <taxon>Bacillota</taxon>
        <taxon>Bacilli</taxon>
        <taxon>Lactobacillales</taxon>
        <taxon>Streptococcaceae</taxon>
        <taxon>Pseudolactococcus</taxon>
    </lineage>
</organism>
<evidence type="ECO:0000256" key="1">
    <source>
        <dbReference type="SAM" id="Phobius"/>
    </source>
</evidence>
<dbReference type="Gene3D" id="1.25.10.10">
    <property type="entry name" value="Leucine-rich Repeat Variant"/>
    <property type="match status" value="1"/>
</dbReference>
<gene>
    <name evidence="2" type="ORF">GU334_02730</name>
</gene>
<feature type="transmembrane region" description="Helical" evidence="1">
    <location>
        <begin position="406"/>
        <end position="430"/>
    </location>
</feature>
<dbReference type="InterPro" id="IPR011989">
    <property type="entry name" value="ARM-like"/>
</dbReference>
<proteinExistence type="predicted"/>
<name>A0AAE6YM26_9LACT</name>
<feature type="transmembrane region" description="Helical" evidence="1">
    <location>
        <begin position="436"/>
        <end position="462"/>
    </location>
</feature>
<feature type="transmembrane region" description="Helical" evidence="1">
    <location>
        <begin position="557"/>
        <end position="576"/>
    </location>
</feature>
<feature type="transmembrane region" description="Helical" evidence="1">
    <location>
        <begin position="469"/>
        <end position="492"/>
    </location>
</feature>
<feature type="transmembrane region" description="Helical" evidence="1">
    <location>
        <begin position="498"/>
        <end position="520"/>
    </location>
</feature>
<keyword evidence="3" id="KW-1185">Reference proteome</keyword>
<dbReference type="RefSeq" id="WP_167841112.1">
    <property type="nucleotide sequence ID" value="NZ_CP047628.1"/>
</dbReference>
<dbReference type="Proteomes" id="UP000501558">
    <property type="component" value="Chromosome"/>
</dbReference>
<feature type="transmembrane region" description="Helical" evidence="1">
    <location>
        <begin position="532"/>
        <end position="551"/>
    </location>
</feature>
<keyword evidence="1" id="KW-1133">Transmembrane helix</keyword>
<dbReference type="AlphaFoldDB" id="A0AAE6YM26"/>
<reference evidence="2 3" key="1">
    <citation type="submission" date="2019-12" db="EMBL/GenBank/DDBJ databases">
        <title>Whole genome sequences of Lactococcus raffinolactis strains isolated from sewage.</title>
        <authorList>
            <person name="Ybazeta G."/>
            <person name="Ross M."/>
            <person name="Brabant-Kirwan D."/>
            <person name="Saleh M."/>
            <person name="Dillon J.A."/>
            <person name="Splinter K."/>
            <person name="Nokhbeh R."/>
        </authorList>
    </citation>
    <scope>NUCLEOTIDE SEQUENCE [LARGE SCALE GENOMIC DNA]</scope>
    <source>
        <strain evidence="2 3">Lr_19_14</strain>
    </source>
</reference>
<dbReference type="SUPFAM" id="SSF48371">
    <property type="entry name" value="ARM repeat"/>
    <property type="match status" value="1"/>
</dbReference>
<feature type="transmembrane region" description="Helical" evidence="1">
    <location>
        <begin position="304"/>
        <end position="327"/>
    </location>
</feature>